<gene>
    <name evidence="1" type="ORF">NHN17_20270</name>
</gene>
<dbReference type="RefSeq" id="WP_255044462.1">
    <property type="nucleotide sequence ID" value="NZ_JANEYT010000068.1"/>
</dbReference>
<dbReference type="Proteomes" id="UP001524460">
    <property type="component" value="Unassembled WGS sequence"/>
</dbReference>
<proteinExistence type="predicted"/>
<sequence>MKVLEKNQTKVLETDKLLREIITSPAEFKDDEELQLALKSQSAIAKYQNQERRIASCSLNTLKSLSDALLDRGFLSLDELRINAKLAIEAAHHAEKGSKGNKQTVVGLRHKVDELQSELDAAQRSNFLLTVMVSELRSKLKQLAVHEGTVEERQELYRVHNKGIEAELNYTLDGELLSAKLKQFAELVETLDGDADAGS</sequence>
<evidence type="ECO:0008006" key="3">
    <source>
        <dbReference type="Google" id="ProtNLM"/>
    </source>
</evidence>
<comment type="caution">
    <text evidence="1">The sequence shown here is derived from an EMBL/GenBank/DDBJ whole genome shotgun (WGS) entry which is preliminary data.</text>
</comment>
<organism evidence="1 2">
    <name type="scientific">Photobacterium pectinilyticum</name>
    <dbReference type="NCBI Taxonomy" id="2906793"/>
    <lineage>
        <taxon>Bacteria</taxon>
        <taxon>Pseudomonadati</taxon>
        <taxon>Pseudomonadota</taxon>
        <taxon>Gammaproteobacteria</taxon>
        <taxon>Vibrionales</taxon>
        <taxon>Vibrionaceae</taxon>
        <taxon>Photobacterium</taxon>
    </lineage>
</organism>
<evidence type="ECO:0000313" key="1">
    <source>
        <dbReference type="EMBL" id="MCQ1060383.1"/>
    </source>
</evidence>
<name>A0ABT1N6J7_9GAMM</name>
<protein>
    <recommendedName>
        <fullName evidence="3">Chromosome partitioning protein ParA</fullName>
    </recommendedName>
</protein>
<keyword evidence="2" id="KW-1185">Reference proteome</keyword>
<evidence type="ECO:0000313" key="2">
    <source>
        <dbReference type="Proteomes" id="UP001524460"/>
    </source>
</evidence>
<accession>A0ABT1N6J7</accession>
<reference evidence="1 2" key="1">
    <citation type="submission" date="2022-07" db="EMBL/GenBank/DDBJ databases">
        <title>Photobacterium pectinilyticum sp. nov., a marine bacterium isolated from surface seawater of Qingdao offshore.</title>
        <authorList>
            <person name="Wang X."/>
        </authorList>
    </citation>
    <scope>NUCLEOTIDE SEQUENCE [LARGE SCALE GENOMIC DNA]</scope>
    <source>
        <strain evidence="1 2">ZSDE20</strain>
    </source>
</reference>
<dbReference type="EMBL" id="JANEYT010000068">
    <property type="protein sequence ID" value="MCQ1060383.1"/>
    <property type="molecule type" value="Genomic_DNA"/>
</dbReference>